<name>A0ABU7LJ35_9NOCA</name>
<evidence type="ECO:0000313" key="3">
    <source>
        <dbReference type="Proteomes" id="UP001336020"/>
    </source>
</evidence>
<evidence type="ECO:0008006" key="4">
    <source>
        <dbReference type="Google" id="ProtNLM"/>
    </source>
</evidence>
<feature type="compositionally biased region" description="Low complexity" evidence="1">
    <location>
        <begin position="48"/>
        <end position="65"/>
    </location>
</feature>
<feature type="compositionally biased region" description="Polar residues" evidence="1">
    <location>
        <begin position="32"/>
        <end position="47"/>
    </location>
</feature>
<organism evidence="2 3">
    <name type="scientific">Rhodococcus artemisiae</name>
    <dbReference type="NCBI Taxonomy" id="714159"/>
    <lineage>
        <taxon>Bacteria</taxon>
        <taxon>Bacillati</taxon>
        <taxon>Actinomycetota</taxon>
        <taxon>Actinomycetes</taxon>
        <taxon>Mycobacteriales</taxon>
        <taxon>Nocardiaceae</taxon>
        <taxon>Rhodococcus</taxon>
    </lineage>
</organism>
<reference evidence="2 3" key="1">
    <citation type="submission" date="2023-07" db="EMBL/GenBank/DDBJ databases">
        <authorList>
            <person name="Girao M."/>
            <person name="Carvalho M.F."/>
        </authorList>
    </citation>
    <scope>NUCLEOTIDE SEQUENCE [LARGE SCALE GENOMIC DNA]</scope>
    <source>
        <strain evidence="2 3">YIM65754</strain>
    </source>
</reference>
<evidence type="ECO:0000313" key="2">
    <source>
        <dbReference type="EMBL" id="MEE2061578.1"/>
    </source>
</evidence>
<dbReference type="EMBL" id="JAUTXY010000019">
    <property type="protein sequence ID" value="MEE2061578.1"/>
    <property type="molecule type" value="Genomic_DNA"/>
</dbReference>
<protein>
    <recommendedName>
        <fullName evidence="4">Centromere-binding protein ParB C-terminal domain-containing protein</fullName>
    </recommendedName>
</protein>
<keyword evidence="3" id="KW-1185">Reference proteome</keyword>
<sequence>MSGIPEPVRPAPRRSRNTFAQAAESMKGEDATSATPAPVAQQSAATSTPVAQQSAATPAPVAQQPAPAPKKRKVATTDILLSVSEELKERMVATLEHTRPRTGITSQQQFIRIAIDQLCKRLEADFNDGEAFPQPAQRIDL</sequence>
<proteinExistence type="predicted"/>
<accession>A0ABU7LJ35</accession>
<evidence type="ECO:0000256" key="1">
    <source>
        <dbReference type="SAM" id="MobiDB-lite"/>
    </source>
</evidence>
<dbReference type="Gene3D" id="6.10.180.30">
    <property type="match status" value="1"/>
</dbReference>
<feature type="region of interest" description="Disordered" evidence="1">
    <location>
        <begin position="1"/>
        <end position="75"/>
    </location>
</feature>
<dbReference type="RefSeq" id="WP_330136736.1">
    <property type="nucleotide sequence ID" value="NZ_JAUTXY010000019.1"/>
</dbReference>
<gene>
    <name evidence="2" type="ORF">Q7514_29055</name>
</gene>
<dbReference type="Proteomes" id="UP001336020">
    <property type="component" value="Unassembled WGS sequence"/>
</dbReference>
<comment type="caution">
    <text evidence="2">The sequence shown here is derived from an EMBL/GenBank/DDBJ whole genome shotgun (WGS) entry which is preliminary data.</text>
</comment>